<feature type="domain" description="HAMP" evidence="6">
    <location>
        <begin position="74"/>
        <end position="126"/>
    </location>
</feature>
<keyword evidence="1 3" id="KW-0807">Transducer</keyword>
<dbReference type="PROSITE" id="PS50111">
    <property type="entry name" value="CHEMOTAXIS_TRANSDUC_2"/>
    <property type="match status" value="1"/>
</dbReference>
<dbReference type="GO" id="GO:0016020">
    <property type="term" value="C:membrane"/>
    <property type="evidence" value="ECO:0007669"/>
    <property type="project" value="InterPro"/>
</dbReference>
<evidence type="ECO:0000259" key="6">
    <source>
        <dbReference type="PROSITE" id="PS50885"/>
    </source>
</evidence>
<dbReference type="PANTHER" id="PTHR32089:SF112">
    <property type="entry name" value="LYSOZYME-LIKE PROTEIN-RELATED"/>
    <property type="match status" value="1"/>
</dbReference>
<evidence type="ECO:0000256" key="4">
    <source>
        <dbReference type="SAM" id="Phobius"/>
    </source>
</evidence>
<evidence type="ECO:0000256" key="1">
    <source>
        <dbReference type="ARBA" id="ARBA00023224"/>
    </source>
</evidence>
<sequence length="431" mass="47145">MEVRDGTFEEKKQTISLVKYISQTLLTVIPMVAAMGLVIIYVMELDRSHSISLFLLFLLSGILTGIFTSLKKYVSFLKPIYMMQERIVKVAQGDLTQRISVLKKSDVAELAQAFNHMMDNFGGIIREIGMMSKAWVVSAEELSASSEEVTATNSSVADYTSHMASETRDQARIQQQMKVMVTELEKASQMIAERAQSVSLEAVKSEKHSNDGLAKLSFIVTTMEETNRAVNKSVQLIEELAEQSNRIGSITETIAQVARQTNLLALNAAIEAARAGEHGKGFAVVADEIRILAENVASSTRDVTEITTLIQQSVHHAVQGMMLTDAKVKESVATIHEAQEALTVITDSTKDVSSNISDIAASSEQMLGSMEEINLYVDRVKQVSDESVIKAETIEGSTKEVAASMQIVATTAQSLAQNASQLQNAVDRFKI</sequence>
<dbReference type="SMART" id="SM00283">
    <property type="entry name" value="MA"/>
    <property type="match status" value="1"/>
</dbReference>
<feature type="transmembrane region" description="Helical" evidence="4">
    <location>
        <begin position="49"/>
        <end position="70"/>
    </location>
</feature>
<feature type="transmembrane region" description="Helical" evidence="4">
    <location>
        <begin position="20"/>
        <end position="43"/>
    </location>
</feature>
<organism evidence="7 8">
    <name type="scientific">Desulfosporosinus lacus DSM 15449</name>
    <dbReference type="NCBI Taxonomy" id="1121420"/>
    <lineage>
        <taxon>Bacteria</taxon>
        <taxon>Bacillati</taxon>
        <taxon>Bacillota</taxon>
        <taxon>Clostridia</taxon>
        <taxon>Eubacteriales</taxon>
        <taxon>Desulfitobacteriaceae</taxon>
        <taxon>Desulfosporosinus</taxon>
    </lineage>
</organism>
<evidence type="ECO:0000256" key="3">
    <source>
        <dbReference type="PROSITE-ProRule" id="PRU00284"/>
    </source>
</evidence>
<keyword evidence="4" id="KW-1133">Transmembrane helix</keyword>
<dbReference type="PROSITE" id="PS50885">
    <property type="entry name" value="HAMP"/>
    <property type="match status" value="1"/>
</dbReference>
<dbReference type="InterPro" id="IPR003660">
    <property type="entry name" value="HAMP_dom"/>
</dbReference>
<evidence type="ECO:0000256" key="2">
    <source>
        <dbReference type="ARBA" id="ARBA00029447"/>
    </source>
</evidence>
<reference evidence="8" key="1">
    <citation type="submission" date="2016-11" db="EMBL/GenBank/DDBJ databases">
        <authorList>
            <person name="Varghese N."/>
            <person name="Submissions S."/>
        </authorList>
    </citation>
    <scope>NUCLEOTIDE SEQUENCE [LARGE SCALE GENOMIC DNA]</scope>
    <source>
        <strain evidence="8">DSM 15449</strain>
    </source>
</reference>
<dbReference type="AlphaFoldDB" id="A0A1M6EHV8"/>
<protein>
    <submittedName>
        <fullName evidence="7">Methyl-accepting chemotaxis protein</fullName>
    </submittedName>
</protein>
<dbReference type="CDD" id="cd06225">
    <property type="entry name" value="HAMP"/>
    <property type="match status" value="1"/>
</dbReference>
<keyword evidence="8" id="KW-1185">Reference proteome</keyword>
<dbReference type="EMBL" id="FQXJ01000027">
    <property type="protein sequence ID" value="SHI85054.1"/>
    <property type="molecule type" value="Genomic_DNA"/>
</dbReference>
<dbReference type="RefSeq" id="WP_073032725.1">
    <property type="nucleotide sequence ID" value="NZ_FQXJ01000027.1"/>
</dbReference>
<keyword evidence="4" id="KW-0812">Transmembrane</keyword>
<dbReference type="Proteomes" id="UP000183954">
    <property type="component" value="Unassembled WGS sequence"/>
</dbReference>
<proteinExistence type="inferred from homology"/>
<gene>
    <name evidence="7" type="ORF">SAMN02746098_04745</name>
</gene>
<dbReference type="InterPro" id="IPR004089">
    <property type="entry name" value="MCPsignal_dom"/>
</dbReference>
<keyword evidence="4" id="KW-0472">Membrane</keyword>
<dbReference type="Pfam" id="PF00015">
    <property type="entry name" value="MCPsignal"/>
    <property type="match status" value="1"/>
</dbReference>
<dbReference type="Gene3D" id="1.10.287.950">
    <property type="entry name" value="Methyl-accepting chemotaxis protein"/>
    <property type="match status" value="1"/>
</dbReference>
<evidence type="ECO:0000313" key="7">
    <source>
        <dbReference type="EMBL" id="SHI85054.1"/>
    </source>
</evidence>
<dbReference type="PANTHER" id="PTHR32089">
    <property type="entry name" value="METHYL-ACCEPTING CHEMOTAXIS PROTEIN MCPB"/>
    <property type="match status" value="1"/>
</dbReference>
<name>A0A1M6EHV8_9FIRM</name>
<dbReference type="Pfam" id="PF00672">
    <property type="entry name" value="HAMP"/>
    <property type="match status" value="1"/>
</dbReference>
<dbReference type="SMART" id="SM00304">
    <property type="entry name" value="HAMP"/>
    <property type="match status" value="1"/>
</dbReference>
<dbReference type="Gene3D" id="6.10.340.10">
    <property type="match status" value="1"/>
</dbReference>
<dbReference type="STRING" id="1121420.SAMN02746098_04745"/>
<evidence type="ECO:0000259" key="5">
    <source>
        <dbReference type="PROSITE" id="PS50111"/>
    </source>
</evidence>
<feature type="domain" description="Methyl-accepting transducer" evidence="5">
    <location>
        <begin position="145"/>
        <end position="381"/>
    </location>
</feature>
<evidence type="ECO:0000313" key="8">
    <source>
        <dbReference type="Proteomes" id="UP000183954"/>
    </source>
</evidence>
<comment type="similarity">
    <text evidence="2">Belongs to the methyl-accepting chemotaxis (MCP) protein family.</text>
</comment>
<dbReference type="SUPFAM" id="SSF58104">
    <property type="entry name" value="Methyl-accepting chemotaxis protein (MCP) signaling domain"/>
    <property type="match status" value="1"/>
</dbReference>
<accession>A0A1M6EHV8</accession>
<dbReference type="OrthoDB" id="1790929at2"/>
<dbReference type="GO" id="GO:0007165">
    <property type="term" value="P:signal transduction"/>
    <property type="evidence" value="ECO:0007669"/>
    <property type="project" value="UniProtKB-KW"/>
</dbReference>